<gene>
    <name evidence="10" type="ORF">HMPREF9943_00597</name>
</gene>
<evidence type="ECO:0000313" key="11">
    <source>
        <dbReference type="Proteomes" id="UP000011758"/>
    </source>
</evidence>
<evidence type="ECO:0000313" key="10">
    <source>
        <dbReference type="EMBL" id="EMD17034.1"/>
    </source>
</evidence>
<feature type="signal peptide" evidence="8">
    <location>
        <begin position="1"/>
        <end position="21"/>
    </location>
</feature>
<comment type="caution">
    <text evidence="10">The sequence shown here is derived from an EMBL/GenBank/DDBJ whole genome shotgun (WGS) entry which is preliminary data.</text>
</comment>
<dbReference type="Proteomes" id="UP000011758">
    <property type="component" value="Unassembled WGS sequence"/>
</dbReference>
<evidence type="ECO:0000256" key="3">
    <source>
        <dbReference type="ARBA" id="ARBA00022729"/>
    </source>
</evidence>
<evidence type="ECO:0000256" key="6">
    <source>
        <dbReference type="SAM" id="Coils"/>
    </source>
</evidence>
<dbReference type="BioCyc" id="ECAT999415-HMP:GTTI-617-MONOMER"/>
<dbReference type="STRING" id="999415.HMPREF9943_00597"/>
<evidence type="ECO:0000256" key="8">
    <source>
        <dbReference type="SAM" id="SignalP"/>
    </source>
</evidence>
<dbReference type="AlphaFoldDB" id="M2PN84"/>
<proteinExistence type="inferred from homology"/>
<evidence type="ECO:0000256" key="7">
    <source>
        <dbReference type="SAM" id="MobiDB-lite"/>
    </source>
</evidence>
<dbReference type="GO" id="GO:0006508">
    <property type="term" value="P:proteolysis"/>
    <property type="evidence" value="ECO:0007669"/>
    <property type="project" value="UniProtKB-KW"/>
</dbReference>
<feature type="coiled-coil region" evidence="6">
    <location>
        <begin position="173"/>
        <end position="253"/>
    </location>
</feature>
<dbReference type="RefSeq" id="WP_004801876.1">
    <property type="nucleotide sequence ID" value="NZ_AUGJ01000003.1"/>
</dbReference>
<evidence type="ECO:0000256" key="5">
    <source>
        <dbReference type="ARBA" id="ARBA00022807"/>
    </source>
</evidence>
<feature type="chain" id="PRO_5038958480" description="NlpC/P60 domain-containing protein" evidence="8">
    <location>
        <begin position="22"/>
        <end position="434"/>
    </location>
</feature>
<dbReference type="eggNOG" id="COG4942">
    <property type="taxonomic scope" value="Bacteria"/>
</dbReference>
<dbReference type="SUPFAM" id="SSF54001">
    <property type="entry name" value="Cysteine proteinases"/>
    <property type="match status" value="1"/>
</dbReference>
<dbReference type="PROSITE" id="PS51935">
    <property type="entry name" value="NLPC_P60"/>
    <property type="match status" value="1"/>
</dbReference>
<evidence type="ECO:0000256" key="1">
    <source>
        <dbReference type="ARBA" id="ARBA00007074"/>
    </source>
</evidence>
<dbReference type="InterPro" id="IPR057309">
    <property type="entry name" value="PcsB_CC"/>
</dbReference>
<dbReference type="Pfam" id="PF00877">
    <property type="entry name" value="NLPC_P60"/>
    <property type="match status" value="1"/>
</dbReference>
<dbReference type="InterPro" id="IPR051202">
    <property type="entry name" value="Peptidase_C40"/>
</dbReference>
<dbReference type="PANTHER" id="PTHR47053">
    <property type="entry name" value="MUREIN DD-ENDOPEPTIDASE MEPH-RELATED"/>
    <property type="match status" value="1"/>
</dbReference>
<reference evidence="10 11" key="1">
    <citation type="submission" date="2013-02" db="EMBL/GenBank/DDBJ databases">
        <title>The Genome Sequence of Lactobacillus catenaformis F0143.</title>
        <authorList>
            <consortium name="The Broad Institute Genome Sequencing Platform"/>
            <person name="Earl A."/>
            <person name="Ward D."/>
            <person name="Feldgarden M."/>
            <person name="Gevers D."/>
            <person name="Izard J."/>
            <person name="Blanton J.M."/>
            <person name="Mathney J."/>
            <person name="Dewhirst F.E."/>
            <person name="Young S.K."/>
            <person name="Zeng Q."/>
            <person name="Gargeya S."/>
            <person name="Fitzgerald M."/>
            <person name="Haas B."/>
            <person name="Abouelleil A."/>
            <person name="Alvarado L."/>
            <person name="Arachchi H.M."/>
            <person name="Berlin A."/>
            <person name="Chapman S.B."/>
            <person name="Gearin G."/>
            <person name="Goldberg J."/>
            <person name="Griggs A."/>
            <person name="Gujja S."/>
            <person name="Hansen M."/>
            <person name="Heiman D."/>
            <person name="Howarth C."/>
            <person name="Larimer J."/>
            <person name="Lui A."/>
            <person name="MacDonald P.J.P."/>
            <person name="McCowen C."/>
            <person name="Montmayeur A."/>
            <person name="Murphy C."/>
            <person name="Neiman D."/>
            <person name="Pearson M."/>
            <person name="Priest M."/>
            <person name="Roberts A."/>
            <person name="Saif S."/>
            <person name="Shea T."/>
            <person name="Sisk P."/>
            <person name="Stolte C."/>
            <person name="Sykes S."/>
            <person name="Wortman J."/>
            <person name="Nusbaum C."/>
            <person name="Birren B."/>
        </authorList>
    </citation>
    <scope>NUCLEOTIDE SEQUENCE [LARGE SCALE GENOMIC DNA]</scope>
    <source>
        <strain evidence="10 11">OT 569</strain>
    </source>
</reference>
<name>M2PN84_9FIRM</name>
<evidence type="ECO:0000259" key="9">
    <source>
        <dbReference type="PROSITE" id="PS51935"/>
    </source>
</evidence>
<dbReference type="GO" id="GO:0008234">
    <property type="term" value="F:cysteine-type peptidase activity"/>
    <property type="evidence" value="ECO:0007669"/>
    <property type="project" value="UniProtKB-KW"/>
</dbReference>
<keyword evidence="3 8" id="KW-0732">Signal</keyword>
<feature type="domain" description="NlpC/P60" evidence="9">
    <location>
        <begin position="309"/>
        <end position="434"/>
    </location>
</feature>
<evidence type="ECO:0000256" key="2">
    <source>
        <dbReference type="ARBA" id="ARBA00022670"/>
    </source>
</evidence>
<dbReference type="PANTHER" id="PTHR47053:SF1">
    <property type="entry name" value="MUREIN DD-ENDOPEPTIDASE MEPH-RELATED"/>
    <property type="match status" value="1"/>
</dbReference>
<dbReference type="OrthoDB" id="1654978at2"/>
<keyword evidence="5" id="KW-0788">Thiol protease</keyword>
<dbReference type="Gene3D" id="3.90.1720.10">
    <property type="entry name" value="endopeptidase domain like (from Nostoc punctiforme)"/>
    <property type="match status" value="1"/>
</dbReference>
<keyword evidence="11" id="KW-1185">Reference proteome</keyword>
<organism evidence="10 11">
    <name type="scientific">Eggerthia catenaformis OT 569 = DSM 20559</name>
    <dbReference type="NCBI Taxonomy" id="999415"/>
    <lineage>
        <taxon>Bacteria</taxon>
        <taxon>Bacillati</taxon>
        <taxon>Bacillota</taxon>
        <taxon>Erysipelotrichia</taxon>
        <taxon>Erysipelotrichales</taxon>
        <taxon>Coprobacillaceae</taxon>
        <taxon>Eggerthia</taxon>
    </lineage>
</organism>
<sequence length="434" mass="48187">MNKRKLIALTLAFALQVPILSGSLNTSKASKYEGQENKYYKLCSSKKLSASGQKECKKFNAYLQQKSKDIKSDISKTKSDISDTKSSISDIGNKIISLENDIDSAQIKINYIKSAIEVTKSQIADKQKQLKERIYSMQSELNSTIAFDYLFSAKSFTDFFSRAATLGDITAYENELMNEIKEKQNDLTNQKKTLSDTQAILVAKKDESVSLRKTLNAKLAQQNSDLSSSNKELDRNNDNIDDITKNLAALKKASEESKVTAKVTVKVPKKKVTKTKPSSSANNSNVSQNGVDKSKVTSEEVTEEVPDTGNIGYKIAQTALKKKGSRYIWGHQGPTTFDCSGLVYWACKQNGVSGSRTTTKVLANRGRYVSKGDLQPGDIILFSSNGKHSGVHHVGIYIGDNMMVHAADEDHGVIVSRITTPYWIREYYNARRLY</sequence>
<dbReference type="Pfam" id="PF24568">
    <property type="entry name" value="CC_PcsB"/>
    <property type="match status" value="1"/>
</dbReference>
<keyword evidence="6" id="KW-0175">Coiled coil</keyword>
<feature type="compositionally biased region" description="Low complexity" evidence="7">
    <location>
        <begin position="275"/>
        <end position="289"/>
    </location>
</feature>
<keyword evidence="2" id="KW-0645">Protease</keyword>
<feature type="region of interest" description="Disordered" evidence="7">
    <location>
        <begin position="270"/>
        <end position="304"/>
    </location>
</feature>
<comment type="similarity">
    <text evidence="1">Belongs to the peptidase C40 family.</text>
</comment>
<dbReference type="EMBL" id="AGEJ01000011">
    <property type="protein sequence ID" value="EMD17034.1"/>
    <property type="molecule type" value="Genomic_DNA"/>
</dbReference>
<dbReference type="InterPro" id="IPR038765">
    <property type="entry name" value="Papain-like_cys_pep_sf"/>
</dbReference>
<dbReference type="Gene3D" id="6.10.250.3150">
    <property type="match status" value="1"/>
</dbReference>
<accession>M2PN84</accession>
<protein>
    <recommendedName>
        <fullName evidence="9">NlpC/P60 domain-containing protein</fullName>
    </recommendedName>
</protein>
<dbReference type="InterPro" id="IPR000064">
    <property type="entry name" value="NLP_P60_dom"/>
</dbReference>
<keyword evidence="4" id="KW-0378">Hydrolase</keyword>
<evidence type="ECO:0000256" key="4">
    <source>
        <dbReference type="ARBA" id="ARBA00022801"/>
    </source>
</evidence>
<dbReference type="eggNOG" id="COG0791">
    <property type="taxonomic scope" value="Bacteria"/>
</dbReference>